<dbReference type="GO" id="GO:0006511">
    <property type="term" value="P:ubiquitin-dependent protein catabolic process"/>
    <property type="evidence" value="ECO:0007669"/>
    <property type="project" value="TreeGrafter"/>
</dbReference>
<feature type="compositionally biased region" description="Basic residues" evidence="5">
    <location>
        <begin position="590"/>
        <end position="604"/>
    </location>
</feature>
<dbReference type="Proteomes" id="UP000195402">
    <property type="component" value="Unassembled WGS sequence"/>
</dbReference>
<proteinExistence type="predicted"/>
<evidence type="ECO:0000256" key="1">
    <source>
        <dbReference type="ARBA" id="ARBA00022723"/>
    </source>
</evidence>
<dbReference type="SMART" id="SM00184">
    <property type="entry name" value="RING"/>
    <property type="match status" value="1"/>
</dbReference>
<dbReference type="OMA" id="TRNIGQR"/>
<dbReference type="EMBL" id="MVGT01004040">
    <property type="protein sequence ID" value="OVA01574.1"/>
    <property type="molecule type" value="Genomic_DNA"/>
</dbReference>
<sequence>MAPSPSEVSILNSTSRLFSYLDLNNEQQQEMQNIDEMDIDQVMDVPDTPDRLARKINSGEELAKEYNSSVMCDSGNSDFLNNRAPNRPRSCFRSTIRTGNNGNLRRLHSHRRGDPSFHDGTDQINHTFVSVSDSPSIIPKSARSSRRTIGDQVFKESATMLSALPHGHRGSSDVANVGGDTSAIAEVLASDPKFQDKKMKKSMPRNNTSRDTGKTTYTEIPSISISCEDDNNVLNSTLRSEYTGVPGRDRSRGAYKDVPAKEFRKGLIGCSSRGISNSSKPSNDVYEWKKNTDDDTHIPSGAVLDHGKGIDLSCDSKPKAEQITSTRNIGQRRLLRNGCISPYNIARAKHTSESHIISSQGGQDDAKVISNGGSPSIEIHNIASNSEASRAEQITSTRNIGQRRLLRNGCGQDDAKVISNGGIPSIEIHNIASNSEASQSIRMDKVKGKGVMVDPPQAKEYDAKTIHLTSRSLNSTEEGIGIRDSREDDFRCPKEIDGWRSTHSRSKITSSELSDEVEHLSRRNSGVDHLLDQSQGSRNGNGNYASGINTGPQNDFLAVSDHVSFQRAPRHSVQASSSATSELGPENGRRGRVNKITKRPRKHSLAPSNLSECSTSDFDDSEIAYLCSSGERATARSTRSRDPHHSGISGPIIEIDELSPEIRCRKPEDTGQMVNGNSDARSRQMEADEILARQLQEQFYHELPPGVGGGENDASIAWRLQQQEDSQRLSLGGQRISHHRDSSMSHLYRQYPSDSLPNSSIRSAATRARGSLYTRTQRLRNNFRRPPAISSSRGRHSRFPPNMDIDTRIHILEALEAAVSDRDSMNSHFFQVQRDFNENDYEMLLALDENNHQHVGATLNQINGLPQSTVQTENIEEACAICLETPTIGDTIRHLPCLHKFHKDCIDQWLRRSTSCPVCKSGIN</sequence>
<accession>A0A200PTN6</accession>
<dbReference type="GO" id="GO:0005634">
    <property type="term" value="C:nucleus"/>
    <property type="evidence" value="ECO:0007669"/>
    <property type="project" value="TreeGrafter"/>
</dbReference>
<feature type="region of interest" description="Disordered" evidence="5">
    <location>
        <begin position="195"/>
        <end position="217"/>
    </location>
</feature>
<feature type="domain" description="RING-type" evidence="6">
    <location>
        <begin position="879"/>
        <end position="920"/>
    </location>
</feature>
<keyword evidence="1" id="KW-0479">Metal-binding</keyword>
<dbReference type="GO" id="GO:0008270">
    <property type="term" value="F:zinc ion binding"/>
    <property type="evidence" value="ECO:0007669"/>
    <property type="project" value="UniProtKB-KW"/>
</dbReference>
<evidence type="ECO:0000256" key="2">
    <source>
        <dbReference type="ARBA" id="ARBA00022771"/>
    </source>
</evidence>
<dbReference type="InterPro" id="IPR013083">
    <property type="entry name" value="Znf_RING/FYVE/PHD"/>
</dbReference>
<feature type="region of interest" description="Disordered" evidence="5">
    <location>
        <begin position="501"/>
        <end position="614"/>
    </location>
</feature>
<keyword evidence="2 4" id="KW-0863">Zinc-finger</keyword>
<evidence type="ECO:0000313" key="8">
    <source>
        <dbReference type="Proteomes" id="UP000195402"/>
    </source>
</evidence>
<protein>
    <submittedName>
        <fullName evidence="7">Zinc finger protein</fullName>
    </submittedName>
</protein>
<evidence type="ECO:0000256" key="5">
    <source>
        <dbReference type="SAM" id="MobiDB-lite"/>
    </source>
</evidence>
<dbReference type="STRING" id="56857.A0A200PTN6"/>
<organism evidence="7 8">
    <name type="scientific">Macleaya cordata</name>
    <name type="common">Five-seeded plume-poppy</name>
    <name type="synonym">Bocconia cordata</name>
    <dbReference type="NCBI Taxonomy" id="56857"/>
    <lineage>
        <taxon>Eukaryota</taxon>
        <taxon>Viridiplantae</taxon>
        <taxon>Streptophyta</taxon>
        <taxon>Embryophyta</taxon>
        <taxon>Tracheophyta</taxon>
        <taxon>Spermatophyta</taxon>
        <taxon>Magnoliopsida</taxon>
        <taxon>Ranunculales</taxon>
        <taxon>Papaveraceae</taxon>
        <taxon>Papaveroideae</taxon>
        <taxon>Macleaya</taxon>
    </lineage>
</organism>
<dbReference type="SUPFAM" id="SSF57850">
    <property type="entry name" value="RING/U-box"/>
    <property type="match status" value="1"/>
</dbReference>
<feature type="compositionally biased region" description="Polar residues" evidence="5">
    <location>
        <begin position="532"/>
        <end position="553"/>
    </location>
</feature>
<feature type="compositionally biased region" description="Polar residues" evidence="5">
    <location>
        <begin position="204"/>
        <end position="217"/>
    </location>
</feature>
<dbReference type="InParanoid" id="A0A200PTN6"/>
<dbReference type="GO" id="GO:0061630">
    <property type="term" value="F:ubiquitin protein ligase activity"/>
    <property type="evidence" value="ECO:0007669"/>
    <property type="project" value="TreeGrafter"/>
</dbReference>
<evidence type="ECO:0000313" key="7">
    <source>
        <dbReference type="EMBL" id="OVA01574.1"/>
    </source>
</evidence>
<keyword evidence="8" id="KW-1185">Reference proteome</keyword>
<feature type="compositionally biased region" description="Basic and acidic residues" evidence="5">
    <location>
        <begin position="516"/>
        <end position="531"/>
    </location>
</feature>
<dbReference type="FunFam" id="3.30.40.10:FF:000594">
    <property type="entry name" value="RING/U-box superfamily protein"/>
    <property type="match status" value="1"/>
</dbReference>
<evidence type="ECO:0000259" key="6">
    <source>
        <dbReference type="PROSITE" id="PS50089"/>
    </source>
</evidence>
<dbReference type="CDD" id="cd16454">
    <property type="entry name" value="RING-H2_PA-TM-RING"/>
    <property type="match status" value="1"/>
</dbReference>
<evidence type="ECO:0000256" key="3">
    <source>
        <dbReference type="ARBA" id="ARBA00022833"/>
    </source>
</evidence>
<dbReference type="InterPro" id="IPR001841">
    <property type="entry name" value="Znf_RING"/>
</dbReference>
<reference evidence="7 8" key="1">
    <citation type="journal article" date="2017" name="Mol. Plant">
        <title>The Genome of Medicinal Plant Macleaya cordata Provides New Insights into Benzylisoquinoline Alkaloids Metabolism.</title>
        <authorList>
            <person name="Liu X."/>
            <person name="Liu Y."/>
            <person name="Huang P."/>
            <person name="Ma Y."/>
            <person name="Qing Z."/>
            <person name="Tang Q."/>
            <person name="Cao H."/>
            <person name="Cheng P."/>
            <person name="Zheng Y."/>
            <person name="Yuan Z."/>
            <person name="Zhou Y."/>
            <person name="Liu J."/>
            <person name="Tang Z."/>
            <person name="Zhuo Y."/>
            <person name="Zhang Y."/>
            <person name="Yu L."/>
            <person name="Huang J."/>
            <person name="Yang P."/>
            <person name="Peng Q."/>
            <person name="Zhang J."/>
            <person name="Jiang W."/>
            <person name="Zhang Z."/>
            <person name="Lin K."/>
            <person name="Ro D.K."/>
            <person name="Chen X."/>
            <person name="Xiong X."/>
            <person name="Shang Y."/>
            <person name="Huang S."/>
            <person name="Zeng J."/>
        </authorList>
    </citation>
    <scope>NUCLEOTIDE SEQUENCE [LARGE SCALE GENOMIC DNA]</scope>
    <source>
        <strain evidence="8">cv. BLH2017</strain>
        <tissue evidence="7">Root</tissue>
    </source>
</reference>
<dbReference type="PROSITE" id="PS50089">
    <property type="entry name" value="ZF_RING_2"/>
    <property type="match status" value="1"/>
</dbReference>
<name>A0A200PTN6_MACCD</name>
<dbReference type="AlphaFoldDB" id="A0A200PTN6"/>
<dbReference type="SMART" id="SM00744">
    <property type="entry name" value="RINGv"/>
    <property type="match status" value="1"/>
</dbReference>
<dbReference type="PANTHER" id="PTHR45931:SF25">
    <property type="entry name" value="E3 UBIQUITIN-PROTEIN LIGASE RLIM-LIKE ISOFORM X1"/>
    <property type="match status" value="1"/>
</dbReference>
<dbReference type="Gene3D" id="3.30.40.10">
    <property type="entry name" value="Zinc/RING finger domain, C3HC4 (zinc finger)"/>
    <property type="match status" value="1"/>
</dbReference>
<gene>
    <name evidence="7" type="ORF">BVC80_9073g3</name>
</gene>
<keyword evidence="3" id="KW-0862">Zinc</keyword>
<dbReference type="Pfam" id="PF13639">
    <property type="entry name" value="zf-RING_2"/>
    <property type="match status" value="1"/>
</dbReference>
<dbReference type="InterPro" id="IPR051834">
    <property type="entry name" value="RING_finger_E3_ligase"/>
</dbReference>
<evidence type="ECO:0000256" key="4">
    <source>
        <dbReference type="PROSITE-ProRule" id="PRU00175"/>
    </source>
</evidence>
<dbReference type="OrthoDB" id="8062037at2759"/>
<dbReference type="PANTHER" id="PTHR45931">
    <property type="entry name" value="SI:CH211-59O9.10"/>
    <property type="match status" value="1"/>
</dbReference>
<comment type="caution">
    <text evidence="7">The sequence shown here is derived from an EMBL/GenBank/DDBJ whole genome shotgun (WGS) entry which is preliminary data.</text>
</comment>
<dbReference type="InterPro" id="IPR011016">
    <property type="entry name" value="Znf_RING-CH"/>
</dbReference>